<evidence type="ECO:0000259" key="8">
    <source>
        <dbReference type="Pfam" id="PF20684"/>
    </source>
</evidence>
<feature type="transmembrane region" description="Helical" evidence="7">
    <location>
        <begin position="14"/>
        <end position="36"/>
    </location>
</feature>
<sequence>MTVIFPVVQPDQKAVLGVAISFAIPPVLAVCARLAARHVANRKLDTNDYLIMVAMVMAVALEAVSITGVIQCGIGYGHTLDIIAEFGPEPVINLSKLRTDPSLLIPLQILWALSLSVSKVSILLLYIRVFPVTSLMWCACGAIVLIAVWAVGTVIAGLTICQPFAFNWDKTIPGGSCGDQVLSFTITGIVNLITDVMVLALPLPYLVRLQLPTYKKMVLIGVFSIGFLTCVVSGFRIHTLSSMDFADITYSIPLANIFSGLEPSIAVILACVPLLRPLLGRAGKYSANGTARFTDDSAAGSSNAARAPSGAIKKADGFQPLSDDSSQYRLRPMGPKSHTAVTTDREVGRADSSDNSDHGGYAADSGIRVKQEWNVSGGHASR</sequence>
<dbReference type="PANTHER" id="PTHR33048:SF57">
    <property type="entry name" value="INTEGRAL MEMBRANE PROTEIN-RELATED"/>
    <property type="match status" value="1"/>
</dbReference>
<dbReference type="AlphaFoldDB" id="A0A9P7ZEL4"/>
<feature type="transmembrane region" description="Helical" evidence="7">
    <location>
        <begin position="180"/>
        <end position="206"/>
    </location>
</feature>
<gene>
    <name evidence="9" type="ORF">F5Z01DRAFT_419265</name>
</gene>
<feature type="transmembrane region" description="Helical" evidence="7">
    <location>
        <begin position="103"/>
        <end position="127"/>
    </location>
</feature>
<keyword evidence="2 7" id="KW-0812">Transmembrane</keyword>
<accession>A0A9P7ZEL4</accession>
<keyword evidence="4 7" id="KW-0472">Membrane</keyword>
<name>A0A9P7ZEL4_9HYPO</name>
<dbReference type="InterPro" id="IPR049326">
    <property type="entry name" value="Rhodopsin_dom_fungi"/>
</dbReference>
<comment type="caution">
    <text evidence="9">The sequence shown here is derived from an EMBL/GenBank/DDBJ whole genome shotgun (WGS) entry which is preliminary data.</text>
</comment>
<dbReference type="PANTHER" id="PTHR33048">
    <property type="entry name" value="PTH11-LIKE INTEGRAL MEMBRANE PROTEIN (AFU_ORTHOLOGUE AFUA_5G11245)"/>
    <property type="match status" value="1"/>
</dbReference>
<evidence type="ECO:0000256" key="2">
    <source>
        <dbReference type="ARBA" id="ARBA00022692"/>
    </source>
</evidence>
<keyword evidence="10" id="KW-1185">Reference proteome</keyword>
<feature type="transmembrane region" description="Helical" evidence="7">
    <location>
        <begin position="134"/>
        <end position="160"/>
    </location>
</feature>
<feature type="transmembrane region" description="Helical" evidence="7">
    <location>
        <begin position="257"/>
        <end position="275"/>
    </location>
</feature>
<comment type="similarity">
    <text evidence="5">Belongs to the SAT4 family.</text>
</comment>
<dbReference type="GO" id="GO:0016020">
    <property type="term" value="C:membrane"/>
    <property type="evidence" value="ECO:0007669"/>
    <property type="project" value="UniProtKB-SubCell"/>
</dbReference>
<dbReference type="InterPro" id="IPR052337">
    <property type="entry name" value="SAT4-like"/>
</dbReference>
<evidence type="ECO:0000256" key="5">
    <source>
        <dbReference type="ARBA" id="ARBA00038359"/>
    </source>
</evidence>
<dbReference type="EMBL" id="MU251281">
    <property type="protein sequence ID" value="KAG9250217.1"/>
    <property type="molecule type" value="Genomic_DNA"/>
</dbReference>
<feature type="region of interest" description="Disordered" evidence="6">
    <location>
        <begin position="296"/>
        <end position="382"/>
    </location>
</feature>
<organism evidence="9 10">
    <name type="scientific">Emericellopsis atlantica</name>
    <dbReference type="NCBI Taxonomy" id="2614577"/>
    <lineage>
        <taxon>Eukaryota</taxon>
        <taxon>Fungi</taxon>
        <taxon>Dikarya</taxon>
        <taxon>Ascomycota</taxon>
        <taxon>Pezizomycotina</taxon>
        <taxon>Sordariomycetes</taxon>
        <taxon>Hypocreomycetidae</taxon>
        <taxon>Hypocreales</taxon>
        <taxon>Bionectriaceae</taxon>
        <taxon>Emericellopsis</taxon>
    </lineage>
</organism>
<dbReference type="OrthoDB" id="5329176at2759"/>
<feature type="domain" description="Rhodopsin" evidence="8">
    <location>
        <begin position="32"/>
        <end position="280"/>
    </location>
</feature>
<dbReference type="RefSeq" id="XP_046114141.1">
    <property type="nucleotide sequence ID" value="XM_046259608.1"/>
</dbReference>
<evidence type="ECO:0000256" key="6">
    <source>
        <dbReference type="SAM" id="MobiDB-lite"/>
    </source>
</evidence>
<dbReference type="GeneID" id="70290511"/>
<evidence type="ECO:0000313" key="10">
    <source>
        <dbReference type="Proteomes" id="UP000887229"/>
    </source>
</evidence>
<proteinExistence type="inferred from homology"/>
<feature type="transmembrane region" description="Helical" evidence="7">
    <location>
        <begin position="48"/>
        <end position="70"/>
    </location>
</feature>
<feature type="transmembrane region" description="Helical" evidence="7">
    <location>
        <begin position="218"/>
        <end position="237"/>
    </location>
</feature>
<evidence type="ECO:0000313" key="9">
    <source>
        <dbReference type="EMBL" id="KAG9250217.1"/>
    </source>
</evidence>
<dbReference type="Pfam" id="PF20684">
    <property type="entry name" value="Fung_rhodopsin"/>
    <property type="match status" value="1"/>
</dbReference>
<evidence type="ECO:0000256" key="1">
    <source>
        <dbReference type="ARBA" id="ARBA00004141"/>
    </source>
</evidence>
<dbReference type="Proteomes" id="UP000887229">
    <property type="component" value="Unassembled WGS sequence"/>
</dbReference>
<evidence type="ECO:0000256" key="4">
    <source>
        <dbReference type="ARBA" id="ARBA00023136"/>
    </source>
</evidence>
<evidence type="ECO:0000256" key="7">
    <source>
        <dbReference type="SAM" id="Phobius"/>
    </source>
</evidence>
<reference evidence="9" key="1">
    <citation type="journal article" date="2021" name="IMA Fungus">
        <title>Genomic characterization of three marine fungi, including Emericellopsis atlantica sp. nov. with signatures of a generalist lifestyle and marine biomass degradation.</title>
        <authorList>
            <person name="Hagestad O.C."/>
            <person name="Hou L."/>
            <person name="Andersen J.H."/>
            <person name="Hansen E.H."/>
            <person name="Altermark B."/>
            <person name="Li C."/>
            <person name="Kuhnert E."/>
            <person name="Cox R.J."/>
            <person name="Crous P.W."/>
            <person name="Spatafora J.W."/>
            <person name="Lail K."/>
            <person name="Amirebrahimi M."/>
            <person name="Lipzen A."/>
            <person name="Pangilinan J."/>
            <person name="Andreopoulos W."/>
            <person name="Hayes R.D."/>
            <person name="Ng V."/>
            <person name="Grigoriev I.V."/>
            <person name="Jackson S.A."/>
            <person name="Sutton T.D.S."/>
            <person name="Dobson A.D.W."/>
            <person name="Rama T."/>
        </authorList>
    </citation>
    <scope>NUCLEOTIDE SEQUENCE</scope>
    <source>
        <strain evidence="9">TS7</strain>
    </source>
</reference>
<protein>
    <recommendedName>
        <fullName evidence="8">Rhodopsin domain-containing protein</fullName>
    </recommendedName>
</protein>
<feature type="compositionally biased region" description="Basic and acidic residues" evidence="6">
    <location>
        <begin position="343"/>
        <end position="357"/>
    </location>
</feature>
<keyword evidence="3 7" id="KW-1133">Transmembrane helix</keyword>
<comment type="subcellular location">
    <subcellularLocation>
        <location evidence="1">Membrane</location>
        <topology evidence="1">Multi-pass membrane protein</topology>
    </subcellularLocation>
</comment>
<evidence type="ECO:0000256" key="3">
    <source>
        <dbReference type="ARBA" id="ARBA00022989"/>
    </source>
</evidence>